<keyword evidence="10" id="KW-0325">Glycoprotein</keyword>
<accession>L9L7E7</accession>
<proteinExistence type="inferred from homology"/>
<dbReference type="OrthoDB" id="9424588at2759"/>
<dbReference type="GO" id="GO:0006955">
    <property type="term" value="P:immune response"/>
    <property type="evidence" value="ECO:0007669"/>
    <property type="project" value="InterPro"/>
</dbReference>
<dbReference type="FunFam" id="2.60.120.40:FF:000025">
    <property type="entry name" value="tumor necrosis factor ligand superfamily member 4"/>
    <property type="match status" value="1"/>
</dbReference>
<evidence type="ECO:0000313" key="16">
    <source>
        <dbReference type="EMBL" id="ELW70911.1"/>
    </source>
</evidence>
<dbReference type="GO" id="GO:0005615">
    <property type="term" value="C:extracellular space"/>
    <property type="evidence" value="ECO:0007669"/>
    <property type="project" value="UniProtKB-KW"/>
</dbReference>
<reference evidence="17" key="1">
    <citation type="submission" date="2012-07" db="EMBL/GenBank/DDBJ databases">
        <title>Genome of the Chinese tree shrew, a rising model animal genetically related to primates.</title>
        <authorList>
            <person name="Zhang G."/>
            <person name="Fan Y."/>
            <person name="Yao Y."/>
            <person name="Huang Z."/>
        </authorList>
    </citation>
    <scope>NUCLEOTIDE SEQUENCE [LARGE SCALE GENOMIC DNA]</scope>
</reference>
<dbReference type="GO" id="GO:0001819">
    <property type="term" value="P:positive regulation of cytokine production"/>
    <property type="evidence" value="ECO:0007669"/>
    <property type="project" value="TreeGrafter"/>
</dbReference>
<evidence type="ECO:0000256" key="3">
    <source>
        <dbReference type="ARBA" id="ARBA00011233"/>
    </source>
</evidence>
<dbReference type="AlphaFoldDB" id="L9L7E7"/>
<reference evidence="17" key="2">
    <citation type="journal article" date="2013" name="Nat. Commun.">
        <title>Genome of the Chinese tree shrew.</title>
        <authorList>
            <person name="Fan Y."/>
            <person name="Huang Z.Y."/>
            <person name="Cao C.C."/>
            <person name="Chen C.S."/>
            <person name="Chen Y.X."/>
            <person name="Fan D.D."/>
            <person name="He J."/>
            <person name="Hou H.L."/>
            <person name="Hu L."/>
            <person name="Hu X.T."/>
            <person name="Jiang X.T."/>
            <person name="Lai R."/>
            <person name="Lang Y.S."/>
            <person name="Liang B."/>
            <person name="Liao S.G."/>
            <person name="Mu D."/>
            <person name="Ma Y.Y."/>
            <person name="Niu Y.Y."/>
            <person name="Sun X.Q."/>
            <person name="Xia J.Q."/>
            <person name="Xiao J."/>
            <person name="Xiong Z.Q."/>
            <person name="Xu L."/>
            <person name="Yang L."/>
            <person name="Zhang Y."/>
            <person name="Zhao W."/>
            <person name="Zhao X.D."/>
            <person name="Zheng Y.T."/>
            <person name="Zhou J.M."/>
            <person name="Zhu Y.B."/>
            <person name="Zhang G.J."/>
            <person name="Wang J."/>
            <person name="Yao Y.G."/>
        </authorList>
    </citation>
    <scope>NUCLEOTIDE SEQUENCE [LARGE SCALE GENOMIC DNA]</scope>
</reference>
<evidence type="ECO:0000256" key="4">
    <source>
        <dbReference type="ARBA" id="ARBA00022514"/>
    </source>
</evidence>
<keyword evidence="9" id="KW-1015">Disulfide bond</keyword>
<feature type="domain" description="THD" evidence="15">
    <location>
        <begin position="58"/>
        <end position="173"/>
    </location>
</feature>
<comment type="subunit">
    <text evidence="3">Homotrimer.</text>
</comment>
<evidence type="ECO:0000256" key="13">
    <source>
        <dbReference type="ARBA" id="ARBA00078585"/>
    </source>
</evidence>
<evidence type="ECO:0000256" key="6">
    <source>
        <dbReference type="ARBA" id="ARBA00022968"/>
    </source>
</evidence>
<comment type="function">
    <text evidence="11">Cytokine that binds to TNFRSF4. Co-stimulates T-cell proliferation and cytokine production.</text>
</comment>
<keyword evidence="4" id="KW-0202">Cytokine</keyword>
<dbReference type="InParanoid" id="L9L7E7"/>
<dbReference type="GO" id="GO:0005164">
    <property type="term" value="F:tumor necrosis factor receptor binding"/>
    <property type="evidence" value="ECO:0007669"/>
    <property type="project" value="InterPro"/>
</dbReference>
<evidence type="ECO:0000256" key="14">
    <source>
        <dbReference type="SAM" id="Phobius"/>
    </source>
</evidence>
<dbReference type="GO" id="GO:0005125">
    <property type="term" value="F:cytokine activity"/>
    <property type="evidence" value="ECO:0007669"/>
    <property type="project" value="UniProtKB-KW"/>
</dbReference>
<dbReference type="Proteomes" id="UP000011518">
    <property type="component" value="Unassembled WGS sequence"/>
</dbReference>
<evidence type="ECO:0000256" key="2">
    <source>
        <dbReference type="ARBA" id="ARBA00008670"/>
    </source>
</evidence>
<dbReference type="Gene3D" id="2.60.120.40">
    <property type="match status" value="1"/>
</dbReference>
<sequence length="183" mass="20428">MEGVQPLDENMGRAPRPRFGKTKLLLVVSVAQGLGLVLCLIYVCLHIHALQVPPKYPPVQSIKVEYTRCEKGEGFILTSQKKNQTMKVQNNSIIVKCDGFYLISLKGYFSEKLNISLNHRKDGEPLLSLKNVTSVNSILVAHLGFKDKVYLNVTTHGISCEDLRVNGGELILIHQSHDEFCVP</sequence>
<comment type="similarity">
    <text evidence="2">Belongs to the tumor necrosis factor family.</text>
</comment>
<keyword evidence="17" id="KW-1185">Reference proteome</keyword>
<dbReference type="InterPro" id="IPR006052">
    <property type="entry name" value="TNF_dom"/>
</dbReference>
<evidence type="ECO:0000256" key="7">
    <source>
        <dbReference type="ARBA" id="ARBA00022989"/>
    </source>
</evidence>
<dbReference type="GO" id="GO:0006954">
    <property type="term" value="P:inflammatory response"/>
    <property type="evidence" value="ECO:0007669"/>
    <property type="project" value="TreeGrafter"/>
</dbReference>
<name>L9L7E7_TUPCH</name>
<evidence type="ECO:0000256" key="9">
    <source>
        <dbReference type="ARBA" id="ARBA00023157"/>
    </source>
</evidence>
<organism evidence="16 17">
    <name type="scientific">Tupaia chinensis</name>
    <name type="common">Chinese tree shrew</name>
    <name type="synonym">Tupaia belangeri chinensis</name>
    <dbReference type="NCBI Taxonomy" id="246437"/>
    <lineage>
        <taxon>Eukaryota</taxon>
        <taxon>Metazoa</taxon>
        <taxon>Chordata</taxon>
        <taxon>Craniata</taxon>
        <taxon>Vertebrata</taxon>
        <taxon>Euteleostomi</taxon>
        <taxon>Mammalia</taxon>
        <taxon>Eutheria</taxon>
        <taxon>Euarchontoglires</taxon>
        <taxon>Scandentia</taxon>
        <taxon>Tupaiidae</taxon>
        <taxon>Tupaia</taxon>
    </lineage>
</organism>
<dbReference type="FunCoup" id="L9L7E7">
    <property type="interactions" value="221"/>
</dbReference>
<comment type="subcellular location">
    <subcellularLocation>
        <location evidence="1">Membrane</location>
        <topology evidence="1">Single-pass type II membrane protein</topology>
    </subcellularLocation>
</comment>
<evidence type="ECO:0000313" key="17">
    <source>
        <dbReference type="Proteomes" id="UP000011518"/>
    </source>
</evidence>
<dbReference type="EMBL" id="KB320481">
    <property type="protein sequence ID" value="ELW70911.1"/>
    <property type="molecule type" value="Genomic_DNA"/>
</dbReference>
<dbReference type="PANTHER" id="PTHR17534">
    <property type="entry name" value="OX40 LIGAND"/>
    <property type="match status" value="1"/>
</dbReference>
<dbReference type="PROSITE" id="PS50049">
    <property type="entry name" value="THD_2"/>
    <property type="match status" value="1"/>
</dbReference>
<dbReference type="eggNOG" id="ENOG502ST4X">
    <property type="taxonomic scope" value="Eukaryota"/>
</dbReference>
<dbReference type="SMART" id="SM00207">
    <property type="entry name" value="TNF"/>
    <property type="match status" value="1"/>
</dbReference>
<keyword evidence="8 14" id="KW-0472">Membrane</keyword>
<evidence type="ECO:0000256" key="10">
    <source>
        <dbReference type="ARBA" id="ARBA00023180"/>
    </source>
</evidence>
<evidence type="ECO:0000256" key="5">
    <source>
        <dbReference type="ARBA" id="ARBA00022692"/>
    </source>
</evidence>
<dbReference type="KEGG" id="tup:102500769"/>
<keyword evidence="6" id="KW-0735">Signal-anchor</keyword>
<evidence type="ECO:0000256" key="8">
    <source>
        <dbReference type="ARBA" id="ARBA00023136"/>
    </source>
</evidence>
<evidence type="ECO:0000256" key="1">
    <source>
        <dbReference type="ARBA" id="ARBA00004606"/>
    </source>
</evidence>
<dbReference type="STRING" id="246437.L9L7E7"/>
<dbReference type="PANTHER" id="PTHR17534:SF4">
    <property type="entry name" value="TUMOR NECROSIS FACTOR LIGAND SUPERFAMILY MEMBER 4"/>
    <property type="match status" value="1"/>
</dbReference>
<dbReference type="InterPro" id="IPR008983">
    <property type="entry name" value="Tumour_necrosis_fac-like_dom"/>
</dbReference>
<evidence type="ECO:0000256" key="11">
    <source>
        <dbReference type="ARBA" id="ARBA00056725"/>
    </source>
</evidence>
<evidence type="ECO:0000256" key="12">
    <source>
        <dbReference type="ARBA" id="ARBA00073977"/>
    </source>
</evidence>
<dbReference type="GO" id="GO:0042102">
    <property type="term" value="P:positive regulation of T cell proliferation"/>
    <property type="evidence" value="ECO:0007669"/>
    <property type="project" value="TreeGrafter"/>
</dbReference>
<evidence type="ECO:0000259" key="15">
    <source>
        <dbReference type="PROSITE" id="PS50049"/>
    </source>
</evidence>
<keyword evidence="5 14" id="KW-0812">Transmembrane</keyword>
<protein>
    <recommendedName>
        <fullName evidence="12">Tumor necrosis factor ligand superfamily member 4</fullName>
    </recommendedName>
    <alternativeName>
        <fullName evidence="13">OX40 ligand</fullName>
    </alternativeName>
</protein>
<dbReference type="GO" id="GO:0016020">
    <property type="term" value="C:membrane"/>
    <property type="evidence" value="ECO:0007669"/>
    <property type="project" value="UniProtKB-SubCell"/>
</dbReference>
<feature type="transmembrane region" description="Helical" evidence="14">
    <location>
        <begin position="24"/>
        <end position="45"/>
    </location>
</feature>
<gene>
    <name evidence="16" type="ORF">TREES_T100015819</name>
</gene>
<dbReference type="InterPro" id="IPR042338">
    <property type="entry name" value="TNFSF4"/>
</dbReference>
<dbReference type="SUPFAM" id="SSF49842">
    <property type="entry name" value="TNF-like"/>
    <property type="match status" value="1"/>
</dbReference>
<keyword evidence="7 14" id="KW-1133">Transmembrane helix</keyword>